<accession>A0A1E3QRV3</accession>
<keyword evidence="3" id="KW-1185">Reference proteome</keyword>
<reference evidence="3" key="1">
    <citation type="submission" date="2016-05" db="EMBL/GenBank/DDBJ databases">
        <title>Comparative genomics of biotechnologically important yeasts.</title>
        <authorList>
            <consortium name="DOE Joint Genome Institute"/>
            <person name="Riley R."/>
            <person name="Haridas S."/>
            <person name="Wolfe K.H."/>
            <person name="Lopes M.R."/>
            <person name="Hittinger C.T."/>
            <person name="Goker M."/>
            <person name="Salamov A."/>
            <person name="Wisecaver J."/>
            <person name="Long T.M."/>
            <person name="Aerts A.L."/>
            <person name="Barry K."/>
            <person name="Choi C."/>
            <person name="Clum A."/>
            <person name="Coughlan A.Y."/>
            <person name="Deshpande S."/>
            <person name="Douglass A.P."/>
            <person name="Hanson S.J."/>
            <person name="Klenk H.-P."/>
            <person name="Labutti K."/>
            <person name="Lapidus A."/>
            <person name="Lindquist E."/>
            <person name="Lipzen A."/>
            <person name="Meier-Kolthoff J.P."/>
            <person name="Ohm R.A."/>
            <person name="Otillar R.P."/>
            <person name="Pangilinan J."/>
            <person name="Peng Y."/>
            <person name="Rokas A."/>
            <person name="Rosa C.A."/>
            <person name="Scheuner C."/>
            <person name="Sibirny A.A."/>
            <person name="Slot J.C."/>
            <person name="Stielow J.B."/>
            <person name="Sun H."/>
            <person name="Kurtzman C.P."/>
            <person name="Blackwell M."/>
            <person name="Grigoriev I.V."/>
            <person name="Jeffries T.W."/>
        </authorList>
    </citation>
    <scope>NUCLEOTIDE SEQUENCE [LARGE SCALE GENOMIC DNA]</scope>
    <source>
        <strain evidence="3">NRRL Y-12698</strain>
    </source>
</reference>
<dbReference type="Proteomes" id="UP000094336">
    <property type="component" value="Unassembled WGS sequence"/>
</dbReference>
<dbReference type="AlphaFoldDB" id="A0A1E3QRV3"/>
<evidence type="ECO:0008006" key="4">
    <source>
        <dbReference type="Google" id="ProtNLM"/>
    </source>
</evidence>
<gene>
    <name evidence="2" type="ORF">BABINDRAFT_161357</name>
</gene>
<dbReference type="GeneID" id="30146616"/>
<name>A0A1E3QRV3_9ASCO</name>
<dbReference type="EMBL" id="KV454430">
    <property type="protein sequence ID" value="ODQ80411.1"/>
    <property type="molecule type" value="Genomic_DNA"/>
</dbReference>
<evidence type="ECO:0000313" key="3">
    <source>
        <dbReference type="Proteomes" id="UP000094336"/>
    </source>
</evidence>
<evidence type="ECO:0000256" key="1">
    <source>
        <dbReference type="SAM" id="MobiDB-lite"/>
    </source>
</evidence>
<feature type="region of interest" description="Disordered" evidence="1">
    <location>
        <begin position="401"/>
        <end position="430"/>
    </location>
</feature>
<evidence type="ECO:0000313" key="2">
    <source>
        <dbReference type="EMBL" id="ODQ80411.1"/>
    </source>
</evidence>
<sequence>MSTGDYLSRKLSVASDSSSNSDESIFEESRVTRTISRDTIASVSSSVYSTAPSHAKFQTRSVQKAKSGSHSDNASVLAFTAIPSRQVPSYSVPAKAKDRDQSYWKFVHTKFSPYEVKMLNDAWFTKFGKNQNTGSLKAHLSSIQFWHHVYNSHLDSAVHNSFFSTTKAHTFEQILAQLPPPAHQRIAISSILSLCMGHIKHLSVVQGKLVNLGRLHKRVFLASEEIHERKAVHIPGELDFSATHSTPGFNPASLEILGAAVLLGIKELYHNPGLEVLKAAEELNSKEEAELFAFMTAFSKLWGFITESMMLGIKLDYDHLAPTEMQYSEPGKKSVEPAAVDNHFTLNIDDFNARLQKQFGSGTEQRKPGTFVFPAPVHPSSEAAVRRKASVFSFLRGKEDDTLPSQRASKTRDLHLDRQAASVRKYSKNL</sequence>
<feature type="region of interest" description="Disordered" evidence="1">
    <location>
        <begin position="1"/>
        <end position="29"/>
    </location>
</feature>
<proteinExistence type="predicted"/>
<dbReference type="RefSeq" id="XP_018985739.1">
    <property type="nucleotide sequence ID" value="XM_019128763.1"/>
</dbReference>
<protein>
    <recommendedName>
        <fullName evidence="4">Globin family profile domain-containing protein</fullName>
    </recommendedName>
</protein>
<organism evidence="2 3">
    <name type="scientific">Babjeviella inositovora NRRL Y-12698</name>
    <dbReference type="NCBI Taxonomy" id="984486"/>
    <lineage>
        <taxon>Eukaryota</taxon>
        <taxon>Fungi</taxon>
        <taxon>Dikarya</taxon>
        <taxon>Ascomycota</taxon>
        <taxon>Saccharomycotina</taxon>
        <taxon>Pichiomycetes</taxon>
        <taxon>Serinales incertae sedis</taxon>
        <taxon>Babjeviella</taxon>
    </lineage>
</organism>
<feature type="compositionally biased region" description="Low complexity" evidence="1">
    <location>
        <begin position="12"/>
        <end position="23"/>
    </location>
</feature>